<reference evidence="2 3" key="1">
    <citation type="submission" date="2020-10" db="EMBL/GenBank/DDBJ databases">
        <title>Sequencing the genomes of 1000 actinobacteria strains.</title>
        <authorList>
            <person name="Klenk H.-P."/>
        </authorList>
    </citation>
    <scope>NUCLEOTIDE SEQUENCE [LARGE SCALE GENOMIC DNA]</scope>
    <source>
        <strain evidence="2 3">DSM 46661</strain>
    </source>
</reference>
<protein>
    <submittedName>
        <fullName evidence="2">Aminoglycoside phosphotransferase (APT) family kinase protein</fullName>
    </submittedName>
</protein>
<dbReference type="RefSeq" id="WP_225948806.1">
    <property type="nucleotide sequence ID" value="NZ_JADBEJ010000001.1"/>
</dbReference>
<dbReference type="PANTHER" id="PTHR21310:SF42">
    <property type="entry name" value="BIFUNCTIONAL AAC_APH"/>
    <property type="match status" value="1"/>
</dbReference>
<dbReference type="GO" id="GO:0016301">
    <property type="term" value="F:kinase activity"/>
    <property type="evidence" value="ECO:0007669"/>
    <property type="project" value="UniProtKB-KW"/>
</dbReference>
<keyword evidence="2" id="KW-0808">Transferase</keyword>
<evidence type="ECO:0000313" key="3">
    <source>
        <dbReference type="Proteomes" id="UP000656548"/>
    </source>
</evidence>
<evidence type="ECO:0000259" key="1">
    <source>
        <dbReference type="PROSITE" id="PS50011"/>
    </source>
</evidence>
<proteinExistence type="predicted"/>
<dbReference type="InterPro" id="IPR000719">
    <property type="entry name" value="Prot_kinase_dom"/>
</dbReference>
<gene>
    <name evidence="2" type="ORF">H4W30_001410</name>
</gene>
<dbReference type="EMBL" id="JADBEJ010000001">
    <property type="protein sequence ID" value="MBE1574381.1"/>
    <property type="molecule type" value="Genomic_DNA"/>
</dbReference>
<evidence type="ECO:0000313" key="2">
    <source>
        <dbReference type="EMBL" id="MBE1574381.1"/>
    </source>
</evidence>
<accession>A0ABR9L189</accession>
<dbReference type="InterPro" id="IPR002575">
    <property type="entry name" value="Aminoglycoside_PTrfase"/>
</dbReference>
<dbReference type="InterPro" id="IPR011009">
    <property type="entry name" value="Kinase-like_dom_sf"/>
</dbReference>
<sequence>MVKMHADEADIDAGLVRSLVRTQFPQWAGLPVRRSASGGTVNAIYRLGERLSVRLPLTQGGVEDLRRELRWLPRLAPLLPVAVPEAVAVGEATREYPWPWAVYRWIEGEPAIEGRLTGPERVARDLAAFVLAMREVDLPGGPIAHRGGPLAEIDREVRAALEKLRGTGESFDAEAAMAAWEHALAVPGWSGPPCWVHSDLMPSNLLVEDGGLAAVLDFGTVGVGDPASDLIPAWNLLTPPAREIFRGEAGIDADTWSRGRGWALGMAIVQLPYYRATNPVISANARYVVRQVLADFSLRGS</sequence>
<dbReference type="Gene3D" id="3.30.200.20">
    <property type="entry name" value="Phosphorylase Kinase, domain 1"/>
    <property type="match status" value="1"/>
</dbReference>
<dbReference type="Pfam" id="PF01636">
    <property type="entry name" value="APH"/>
    <property type="match status" value="1"/>
</dbReference>
<organism evidence="2 3">
    <name type="scientific">Amycolatopsis roodepoortensis</name>
    <dbReference type="NCBI Taxonomy" id="700274"/>
    <lineage>
        <taxon>Bacteria</taxon>
        <taxon>Bacillati</taxon>
        <taxon>Actinomycetota</taxon>
        <taxon>Actinomycetes</taxon>
        <taxon>Pseudonocardiales</taxon>
        <taxon>Pseudonocardiaceae</taxon>
        <taxon>Amycolatopsis</taxon>
    </lineage>
</organism>
<name>A0ABR9L189_9PSEU</name>
<dbReference type="PROSITE" id="PS50011">
    <property type="entry name" value="PROTEIN_KINASE_DOM"/>
    <property type="match status" value="1"/>
</dbReference>
<dbReference type="CDD" id="cd05155">
    <property type="entry name" value="APH_ChoK_like_1"/>
    <property type="match status" value="1"/>
</dbReference>
<feature type="domain" description="Protein kinase" evidence="1">
    <location>
        <begin position="27"/>
        <end position="301"/>
    </location>
</feature>
<keyword evidence="3" id="KW-1185">Reference proteome</keyword>
<dbReference type="Proteomes" id="UP000656548">
    <property type="component" value="Unassembled WGS sequence"/>
</dbReference>
<dbReference type="SUPFAM" id="SSF56112">
    <property type="entry name" value="Protein kinase-like (PK-like)"/>
    <property type="match status" value="1"/>
</dbReference>
<dbReference type="Gene3D" id="3.90.1200.10">
    <property type="match status" value="1"/>
</dbReference>
<dbReference type="InterPro" id="IPR051678">
    <property type="entry name" value="AGP_Transferase"/>
</dbReference>
<comment type="caution">
    <text evidence="2">The sequence shown here is derived from an EMBL/GenBank/DDBJ whole genome shotgun (WGS) entry which is preliminary data.</text>
</comment>
<keyword evidence="2" id="KW-0418">Kinase</keyword>
<dbReference type="PANTHER" id="PTHR21310">
    <property type="entry name" value="AMINOGLYCOSIDE PHOSPHOTRANSFERASE-RELATED-RELATED"/>
    <property type="match status" value="1"/>
</dbReference>